<dbReference type="NCBIfam" id="TIGR02226">
    <property type="entry name" value="two_anch"/>
    <property type="match status" value="1"/>
</dbReference>
<evidence type="ECO:0000313" key="4">
    <source>
        <dbReference type="EMBL" id="SDM62861.1"/>
    </source>
</evidence>
<proteinExistence type="predicted"/>
<keyword evidence="1 4" id="KW-0812">Transmembrane</keyword>
<accession>A0A1G9USG6</accession>
<dbReference type="PANTHER" id="PTHR37464">
    <property type="entry name" value="BLL2463 PROTEIN"/>
    <property type="match status" value="1"/>
</dbReference>
<evidence type="ECO:0000259" key="3">
    <source>
        <dbReference type="Pfam" id="PF07705"/>
    </source>
</evidence>
<reference evidence="4 5" key="1">
    <citation type="submission" date="2016-10" db="EMBL/GenBank/DDBJ databases">
        <authorList>
            <person name="de Groot N.N."/>
        </authorList>
    </citation>
    <scope>NUCLEOTIDE SEQUENCE [LARGE SCALE GENOMIC DNA]</scope>
    <source>
        <strain evidence="4 5">DSM 25186</strain>
    </source>
</reference>
<keyword evidence="5" id="KW-1185">Reference proteome</keyword>
<evidence type="ECO:0000313" key="5">
    <source>
        <dbReference type="Proteomes" id="UP000198510"/>
    </source>
</evidence>
<dbReference type="InterPro" id="IPR011635">
    <property type="entry name" value="CARDB"/>
</dbReference>
<dbReference type="AlphaFoldDB" id="A0A1G9USG6"/>
<sequence length="680" mass="76040">MSFLYPQFLYALAAVGIPIAIHLFNFQRPKKVAFTNVRFLQSVKSATDSNLRLKHLLVLLARILFIVFLVLAFAQPFLQRNALGIEPGQKPVSIWLDNSYSLQNEEGETSLLNLAVEQADRLVNSYPATTPIHFMTNAFEGQGQYFNTREKVRDRIAETDYANAYREAEAIARRQENAFATSAYSEGGELFWFSDFQKSTLGDLEQISLDSTQQLYLVPLQAPEIANVYVDSVWLENPFFRAGENNQLQVRMANAGKTGAESLTIKLLIDDIQVSTATVSIPSNATQEVTLTFSTSGNEAKRCRLTFEDYPVTFDNQYYFVLRNARQINIIRIGTAPRPYLSKVYQNEQYFNLRDFNAGNVDYDFLGRADLILLDGLASIDAALAEAIQKSVSAGHSLAVFPGTTANVASYNQLMTLVGGPTLQGAQVSLPASDAAHTLAAPEQEAPFFEGVFEPSTDRNPDMPFANNVLTWRGGQVLLRYRSGAPFLSTFNQDKVYLYGTPLADTYTNFPRHSLFVPVMYRMAMLSLRESEPLAFSFQDGLVRVGVGNVNVGNQVFTLRGEEAELIPQQRMSGSDLQMELPRLGFAAGFYDLLWQGKAVKTVALNYGKQESVLDFWTVDELTQLFANNPRVKIFDTSSSNDVVATFQESSVGLPLWKYALLAALFFLMTEILLLRFWKS</sequence>
<feature type="domain" description="Aerotolerance regulator N-terminal" evidence="2">
    <location>
        <begin position="1"/>
        <end position="76"/>
    </location>
</feature>
<dbReference type="OrthoDB" id="9810200at2"/>
<keyword evidence="1" id="KW-1133">Transmembrane helix</keyword>
<evidence type="ECO:0000256" key="1">
    <source>
        <dbReference type="SAM" id="Phobius"/>
    </source>
</evidence>
<evidence type="ECO:0000259" key="2">
    <source>
        <dbReference type="Pfam" id="PF07584"/>
    </source>
</evidence>
<protein>
    <submittedName>
        <fullName evidence="4">N-terminal double-transmembrane domain-containing protein</fullName>
    </submittedName>
</protein>
<dbReference type="Pfam" id="PF07705">
    <property type="entry name" value="CARDB"/>
    <property type="match status" value="1"/>
</dbReference>
<dbReference type="InterPro" id="IPR024163">
    <property type="entry name" value="Aerotolerance_reg_N"/>
</dbReference>
<gene>
    <name evidence="4" type="ORF">SAMN05421823_11764</name>
</gene>
<dbReference type="STRING" id="1075417.SAMN05421823_11764"/>
<feature type="domain" description="CARDB" evidence="3">
    <location>
        <begin position="242"/>
        <end position="296"/>
    </location>
</feature>
<dbReference type="PANTHER" id="PTHR37464:SF1">
    <property type="entry name" value="BLL2463 PROTEIN"/>
    <property type="match status" value="1"/>
</dbReference>
<feature type="transmembrane region" description="Helical" evidence="1">
    <location>
        <begin position="656"/>
        <end position="678"/>
    </location>
</feature>
<dbReference type="Proteomes" id="UP000198510">
    <property type="component" value="Unassembled WGS sequence"/>
</dbReference>
<keyword evidence="1" id="KW-0472">Membrane</keyword>
<dbReference type="EMBL" id="FNFO01000017">
    <property type="protein sequence ID" value="SDM62861.1"/>
    <property type="molecule type" value="Genomic_DNA"/>
</dbReference>
<feature type="transmembrane region" description="Helical" evidence="1">
    <location>
        <begin position="6"/>
        <end position="24"/>
    </location>
</feature>
<dbReference type="InterPro" id="IPR013783">
    <property type="entry name" value="Ig-like_fold"/>
</dbReference>
<name>A0A1G9USG6_9BACT</name>
<dbReference type="Pfam" id="PF07584">
    <property type="entry name" value="BatA"/>
    <property type="match status" value="1"/>
</dbReference>
<dbReference type="InterPro" id="IPR011933">
    <property type="entry name" value="Double_TM_dom"/>
</dbReference>
<feature type="transmembrane region" description="Helical" evidence="1">
    <location>
        <begin position="56"/>
        <end position="78"/>
    </location>
</feature>
<dbReference type="RefSeq" id="WP_143017507.1">
    <property type="nucleotide sequence ID" value="NZ_FNFO01000017.1"/>
</dbReference>
<organism evidence="4 5">
    <name type="scientific">Catalinimonas alkaloidigena</name>
    <dbReference type="NCBI Taxonomy" id="1075417"/>
    <lineage>
        <taxon>Bacteria</taxon>
        <taxon>Pseudomonadati</taxon>
        <taxon>Bacteroidota</taxon>
        <taxon>Cytophagia</taxon>
        <taxon>Cytophagales</taxon>
        <taxon>Catalimonadaceae</taxon>
        <taxon>Catalinimonas</taxon>
    </lineage>
</organism>
<dbReference type="Gene3D" id="2.60.40.10">
    <property type="entry name" value="Immunoglobulins"/>
    <property type="match status" value="1"/>
</dbReference>